<name>A0A8I3AAG6_9AGAM</name>
<dbReference type="InterPro" id="IPR003892">
    <property type="entry name" value="CUE"/>
</dbReference>
<feature type="region of interest" description="Disordered" evidence="1">
    <location>
        <begin position="455"/>
        <end position="484"/>
    </location>
</feature>
<feature type="compositionally biased region" description="Polar residues" evidence="1">
    <location>
        <begin position="230"/>
        <end position="275"/>
    </location>
</feature>
<dbReference type="Pfam" id="PF02845">
    <property type="entry name" value="CUE"/>
    <property type="match status" value="1"/>
</dbReference>
<dbReference type="GO" id="GO:0006511">
    <property type="term" value="P:ubiquitin-dependent protein catabolic process"/>
    <property type="evidence" value="ECO:0007669"/>
    <property type="project" value="TreeGrafter"/>
</dbReference>
<dbReference type="PANTHER" id="PTHR16461">
    <property type="entry name" value="TOLL-INTERACTING PROTEIN"/>
    <property type="match status" value="1"/>
</dbReference>
<proteinExistence type="predicted"/>
<dbReference type="PROSITE" id="PS51140">
    <property type="entry name" value="CUE"/>
    <property type="match status" value="1"/>
</dbReference>
<feature type="region of interest" description="Disordered" evidence="1">
    <location>
        <begin position="320"/>
        <end position="399"/>
    </location>
</feature>
<comment type="caution">
    <text evidence="3">The sequence shown here is derived from an EMBL/GenBank/DDBJ whole genome shotgun (WGS) entry which is preliminary data.</text>
</comment>
<accession>A0A8I3AAG6</accession>
<dbReference type="AlphaFoldDB" id="A0A8I3AAG6"/>
<dbReference type="SMART" id="SM00546">
    <property type="entry name" value="CUE"/>
    <property type="match status" value="1"/>
</dbReference>
<keyword evidence="4" id="KW-1185">Reference proteome</keyword>
<sequence length="484" mass="51682">MILSPSSPPESTQPVHAQPPMQGTDSTDPTSQDPHVASLKAIFPDFDDAVILSVLETTNNDHDHALDVLLGMNDPSFVPPKPPPRRHRISSNPLHPLMPSASHKKSSTSSSQEDSPLKNNMLPLRHGSHRVWRAKQCINPISHEEGGTAGVFNPRVHHRHKVKVKVEEIPWQSSRKGLTALLNVPGKKTFSSIVSKVKAKMQDYDQGSGWSWPQNPPPNQSPQTAPASSYSPAQQQGSEQVPYTQPYQFAQPANPQRQTSQSQPARQSTYVSSPPRSGVLRPAAAEPAQSTNSQQPSYYDPNIRGYDLYGDDEEIEINDRRTSTAPAAVAASASVTAQSPATPPPADNLAAPPPLSDTSSPPSYASRVSSPPSNPWLSSTSPPARSLSPTIVGVRGTKPGTPGGVDFSMYFAFSAPMSPAHRTLTRTSLRSQSPPATGVAAGTVAGTGVSLGAPRVAAAHSTSTADSSTDQEEPEFVENPFEDR</sequence>
<dbReference type="Proteomes" id="UP000683000">
    <property type="component" value="Unassembled WGS sequence"/>
</dbReference>
<dbReference type="CDD" id="cd14279">
    <property type="entry name" value="CUE"/>
    <property type="match status" value="1"/>
</dbReference>
<dbReference type="PANTHER" id="PTHR16461:SF5">
    <property type="entry name" value="TOLL-INTERACTING PROTEIN"/>
    <property type="match status" value="1"/>
</dbReference>
<feature type="compositionally biased region" description="Polar residues" evidence="1">
    <location>
        <begin position="375"/>
        <end position="389"/>
    </location>
</feature>
<feature type="region of interest" description="Disordered" evidence="1">
    <location>
        <begin position="205"/>
        <end position="307"/>
    </location>
</feature>
<feature type="compositionally biased region" description="Low complexity" evidence="1">
    <location>
        <begin position="356"/>
        <end position="371"/>
    </location>
</feature>
<evidence type="ECO:0000313" key="3">
    <source>
        <dbReference type="EMBL" id="KAG6375711.1"/>
    </source>
</evidence>
<organism evidence="3 4">
    <name type="scientific">Boletus reticuloceps</name>
    <dbReference type="NCBI Taxonomy" id="495285"/>
    <lineage>
        <taxon>Eukaryota</taxon>
        <taxon>Fungi</taxon>
        <taxon>Dikarya</taxon>
        <taxon>Basidiomycota</taxon>
        <taxon>Agaricomycotina</taxon>
        <taxon>Agaricomycetes</taxon>
        <taxon>Agaricomycetidae</taxon>
        <taxon>Boletales</taxon>
        <taxon>Boletineae</taxon>
        <taxon>Boletaceae</taxon>
        <taxon>Boletoideae</taxon>
        <taxon>Boletus</taxon>
    </lineage>
</organism>
<feature type="compositionally biased region" description="Low complexity" evidence="1">
    <location>
        <begin position="323"/>
        <end position="340"/>
    </location>
</feature>
<feature type="region of interest" description="Disordered" evidence="1">
    <location>
        <begin position="1"/>
        <end position="39"/>
    </location>
</feature>
<dbReference type="SUPFAM" id="SSF46934">
    <property type="entry name" value="UBA-like"/>
    <property type="match status" value="1"/>
</dbReference>
<feature type="compositionally biased region" description="Pro residues" evidence="1">
    <location>
        <begin position="341"/>
        <end position="355"/>
    </location>
</feature>
<dbReference type="EMBL" id="JAGFBS010000014">
    <property type="protein sequence ID" value="KAG6375711.1"/>
    <property type="molecule type" value="Genomic_DNA"/>
</dbReference>
<evidence type="ECO:0000259" key="2">
    <source>
        <dbReference type="PROSITE" id="PS51140"/>
    </source>
</evidence>
<evidence type="ECO:0000313" key="4">
    <source>
        <dbReference type="Proteomes" id="UP000683000"/>
    </source>
</evidence>
<reference evidence="3" key="1">
    <citation type="submission" date="2021-03" db="EMBL/GenBank/DDBJ databases">
        <title>Evolutionary innovations through gain and loss of genes in the ectomycorrhizal Boletales.</title>
        <authorList>
            <person name="Wu G."/>
            <person name="Miyauchi S."/>
            <person name="Morin E."/>
            <person name="Yang Z.-L."/>
            <person name="Xu J."/>
            <person name="Martin F.M."/>
        </authorList>
    </citation>
    <scope>NUCLEOTIDE SEQUENCE</scope>
    <source>
        <strain evidence="3">BR01</strain>
    </source>
</reference>
<dbReference type="OrthoDB" id="9942608at2759"/>
<feature type="compositionally biased region" description="Low complexity" evidence="1">
    <location>
        <begin position="457"/>
        <end position="468"/>
    </location>
</feature>
<feature type="domain" description="CUE" evidence="2">
    <location>
        <begin position="31"/>
        <end position="74"/>
    </location>
</feature>
<dbReference type="Gene3D" id="1.10.8.10">
    <property type="entry name" value="DNA helicase RuvA subunit, C-terminal domain"/>
    <property type="match status" value="1"/>
</dbReference>
<evidence type="ECO:0000256" key="1">
    <source>
        <dbReference type="SAM" id="MobiDB-lite"/>
    </source>
</evidence>
<feature type="compositionally biased region" description="Polar residues" evidence="1">
    <location>
        <begin position="9"/>
        <end position="33"/>
    </location>
</feature>
<gene>
    <name evidence="3" type="ORF">JVT61DRAFT_3286</name>
</gene>
<dbReference type="InterPro" id="IPR009060">
    <property type="entry name" value="UBA-like_sf"/>
</dbReference>
<feature type="region of interest" description="Disordered" evidence="1">
    <location>
        <begin position="76"/>
        <end position="123"/>
    </location>
</feature>
<feature type="compositionally biased region" description="Polar residues" evidence="1">
    <location>
        <begin position="288"/>
        <end position="297"/>
    </location>
</feature>
<dbReference type="GO" id="GO:0043130">
    <property type="term" value="F:ubiquitin binding"/>
    <property type="evidence" value="ECO:0007669"/>
    <property type="project" value="InterPro"/>
</dbReference>
<protein>
    <recommendedName>
        <fullName evidence="2">CUE domain-containing protein</fullName>
    </recommendedName>
</protein>
<dbReference type="GO" id="GO:0005737">
    <property type="term" value="C:cytoplasm"/>
    <property type="evidence" value="ECO:0007669"/>
    <property type="project" value="TreeGrafter"/>
</dbReference>
<dbReference type="GO" id="GO:0031624">
    <property type="term" value="F:ubiquitin conjugating enzyme binding"/>
    <property type="evidence" value="ECO:0007669"/>
    <property type="project" value="TreeGrafter"/>
</dbReference>